<dbReference type="RefSeq" id="WP_206706669.1">
    <property type="nucleotide sequence ID" value="NZ_CP059066.1"/>
</dbReference>
<evidence type="ECO:0000313" key="6">
    <source>
        <dbReference type="Proteomes" id="UP000662904"/>
    </source>
</evidence>
<keyword evidence="1" id="KW-0547">Nucleotide-binding</keyword>
<dbReference type="Pfam" id="PF07670">
    <property type="entry name" value="Gate"/>
    <property type="match status" value="2"/>
</dbReference>
<keyword evidence="2" id="KW-0342">GTP-binding</keyword>
<dbReference type="InterPro" id="IPR050860">
    <property type="entry name" value="FeoB_GTPase"/>
</dbReference>
<name>A0A8A0RP85_9FIRM</name>
<gene>
    <name evidence="5" type="primary">feoB_3</name>
    <name evidence="5" type="ORF">H0A61_01670</name>
</gene>
<protein>
    <submittedName>
        <fullName evidence="5">Fe(2+) transporter FeoB</fullName>
    </submittedName>
</protein>
<keyword evidence="3" id="KW-0472">Membrane</keyword>
<evidence type="ECO:0000256" key="1">
    <source>
        <dbReference type="ARBA" id="ARBA00022741"/>
    </source>
</evidence>
<dbReference type="SUPFAM" id="SSF52540">
    <property type="entry name" value="P-loop containing nucleoside triphosphate hydrolases"/>
    <property type="match status" value="1"/>
</dbReference>
<dbReference type="InterPro" id="IPR030389">
    <property type="entry name" value="G_FEOB_dom"/>
</dbReference>
<dbReference type="InterPro" id="IPR011640">
    <property type="entry name" value="Fe2_transport_prot_B_C"/>
</dbReference>
<feature type="transmembrane region" description="Helical" evidence="3">
    <location>
        <begin position="517"/>
        <end position="538"/>
    </location>
</feature>
<dbReference type="Pfam" id="PF02421">
    <property type="entry name" value="FeoB_N"/>
    <property type="match status" value="1"/>
</dbReference>
<dbReference type="CDD" id="cd01879">
    <property type="entry name" value="FeoB"/>
    <property type="match status" value="1"/>
</dbReference>
<keyword evidence="3" id="KW-0812">Transmembrane</keyword>
<dbReference type="PROSITE" id="PS51711">
    <property type="entry name" value="G_FEOB"/>
    <property type="match status" value="1"/>
</dbReference>
<dbReference type="InterPro" id="IPR006073">
    <property type="entry name" value="GTP-bd"/>
</dbReference>
<dbReference type="Proteomes" id="UP000662904">
    <property type="component" value="Chromosome"/>
</dbReference>
<dbReference type="PANTHER" id="PTHR43185">
    <property type="entry name" value="FERROUS IRON TRANSPORT PROTEIN B"/>
    <property type="match status" value="1"/>
</dbReference>
<proteinExistence type="predicted"/>
<evidence type="ECO:0000259" key="4">
    <source>
        <dbReference type="PROSITE" id="PS51711"/>
    </source>
</evidence>
<dbReference type="GO" id="GO:0005886">
    <property type="term" value="C:plasma membrane"/>
    <property type="evidence" value="ECO:0007669"/>
    <property type="project" value="TreeGrafter"/>
</dbReference>
<feature type="domain" description="FeoB-type G" evidence="4">
    <location>
        <begin position="1"/>
        <end position="160"/>
    </location>
</feature>
<organism evidence="5 6">
    <name type="scientific">Koleobacter methoxysyntrophicus</name>
    <dbReference type="NCBI Taxonomy" id="2751313"/>
    <lineage>
        <taxon>Bacteria</taxon>
        <taxon>Bacillati</taxon>
        <taxon>Bacillota</taxon>
        <taxon>Clostridia</taxon>
        <taxon>Koleobacterales</taxon>
        <taxon>Koleobacteraceae</taxon>
        <taxon>Koleobacter</taxon>
    </lineage>
</organism>
<dbReference type="PANTHER" id="PTHR43185:SF1">
    <property type="entry name" value="FE(2+) TRANSPORTER FEOB"/>
    <property type="match status" value="1"/>
</dbReference>
<keyword evidence="6" id="KW-1185">Reference proteome</keyword>
<feature type="transmembrane region" description="Helical" evidence="3">
    <location>
        <begin position="575"/>
        <end position="592"/>
    </location>
</feature>
<feature type="transmembrane region" description="Helical" evidence="3">
    <location>
        <begin position="550"/>
        <end position="569"/>
    </location>
</feature>
<feature type="transmembrane region" description="Helical" evidence="3">
    <location>
        <begin position="324"/>
        <end position="346"/>
    </location>
</feature>
<accession>A0A8A0RP85</accession>
<dbReference type="InterPro" id="IPR011642">
    <property type="entry name" value="Gate_dom"/>
</dbReference>
<dbReference type="PRINTS" id="PR00326">
    <property type="entry name" value="GTP1OBG"/>
</dbReference>
<dbReference type="InterPro" id="IPR027417">
    <property type="entry name" value="P-loop_NTPase"/>
</dbReference>
<dbReference type="Pfam" id="PF07664">
    <property type="entry name" value="FeoB_C"/>
    <property type="match status" value="1"/>
</dbReference>
<dbReference type="GO" id="GO:0015093">
    <property type="term" value="F:ferrous iron transmembrane transporter activity"/>
    <property type="evidence" value="ECO:0007669"/>
    <property type="project" value="InterPro"/>
</dbReference>
<dbReference type="AlphaFoldDB" id="A0A8A0RP85"/>
<dbReference type="GO" id="GO:0005525">
    <property type="term" value="F:GTP binding"/>
    <property type="evidence" value="ECO:0007669"/>
    <property type="project" value="UniProtKB-KW"/>
</dbReference>
<dbReference type="EMBL" id="CP059066">
    <property type="protein sequence ID" value="QSQ09309.1"/>
    <property type="molecule type" value="Genomic_DNA"/>
</dbReference>
<feature type="transmembrane region" description="Helical" evidence="3">
    <location>
        <begin position="448"/>
        <end position="468"/>
    </location>
</feature>
<evidence type="ECO:0000256" key="2">
    <source>
        <dbReference type="ARBA" id="ARBA00023134"/>
    </source>
</evidence>
<evidence type="ECO:0000256" key="3">
    <source>
        <dbReference type="SAM" id="Phobius"/>
    </source>
</evidence>
<feature type="transmembrane region" description="Helical" evidence="3">
    <location>
        <begin position="278"/>
        <end position="304"/>
    </location>
</feature>
<sequence length="606" mass="66932">MKVLLMGNPNVGKSVVFSRLTGTNVTSSNYPGTTVEYTKGKMNWKGQVIEIIDVPGTYTLEPTNKAEEVAVDMLKEGDLIINVVDATNLERNLNLTLQLLEKRVPVIVALNLWDEAKHKGIEIDVDKLSWHLGVPVIPTVAIKGNGIKDLIDNFDYRDIVIRNLKDGEERWAEIGRIIKDVQRIEHRHHSWLETLDDMSIRPVTGIPILLLVLYASFKIIRLIGEGLIGYVTEPFFDNLYGPLIARLSTILGSEGFLHDLLVGQLINGEIDFGQSFGLLTTGIFIPFASVLPYIIAFYFVLGLLEDTGYLPRLSVLVDNIMHRVGLHGFSVIPMILGFGCNVPAALAARNLESRREKFIASTLMAIAIPCMAQIAMILGLLGPHGARYIGYVFSILGAVWIIIGLMLNRLLPGFSSDLLLEIPPFRPPVIGIVAKKLWIRISNFLQEAVPLMLLGVFSVNLLYVFGVFDTLAVTIGPFLNRLFGLPDKAISALLMGFLRKDLAMGMLAPLGLTAKQLVTASTVLTIYFPCIATFAVLLRELGIIDMLKSTMIMLITTLIVGGFVNLTFSESGFTFTGWLIIVLVFIAIKYIPARVNGKELNSFTHN</sequence>
<dbReference type="Gene3D" id="3.40.50.300">
    <property type="entry name" value="P-loop containing nucleotide triphosphate hydrolases"/>
    <property type="match status" value="1"/>
</dbReference>
<dbReference type="KEGG" id="kme:H0A61_01670"/>
<feature type="transmembrane region" description="Helical" evidence="3">
    <location>
        <begin position="358"/>
        <end position="382"/>
    </location>
</feature>
<feature type="transmembrane region" description="Helical" evidence="3">
    <location>
        <begin position="388"/>
        <end position="407"/>
    </location>
</feature>
<keyword evidence="3" id="KW-1133">Transmembrane helix</keyword>
<dbReference type="InterPro" id="IPR005225">
    <property type="entry name" value="Small_GTP-bd"/>
</dbReference>
<reference evidence="5" key="1">
    <citation type="submission" date="2020-07" db="EMBL/GenBank/DDBJ databases">
        <title>Koleobacter methoxysyntrophicus gen. nov., sp. nov., a novel anaerobic bacterium isolated from deep subsurface oil field and proposal of Koleobacterales ord. nov. in the phylum Firmicutes.</title>
        <authorList>
            <person name="Sakamoto S."/>
            <person name="Tamaki H."/>
        </authorList>
    </citation>
    <scope>NUCLEOTIDE SEQUENCE</scope>
    <source>
        <strain evidence="5">NRmbB1</strain>
    </source>
</reference>
<evidence type="ECO:0000313" key="5">
    <source>
        <dbReference type="EMBL" id="QSQ09309.1"/>
    </source>
</evidence>
<dbReference type="NCBIfam" id="TIGR00231">
    <property type="entry name" value="small_GTP"/>
    <property type="match status" value="1"/>
</dbReference>